<keyword evidence="3" id="KW-0805">Transcription regulation</keyword>
<dbReference type="Gene3D" id="3.40.50.300">
    <property type="entry name" value="P-loop containing nucleotide triphosphate hydrolases"/>
    <property type="match status" value="1"/>
</dbReference>
<dbReference type="Gene3D" id="1.10.8.60">
    <property type="match status" value="1"/>
</dbReference>
<evidence type="ECO:0000256" key="1">
    <source>
        <dbReference type="ARBA" id="ARBA00022741"/>
    </source>
</evidence>
<name>A0A6F9ECA8_9BACL</name>
<dbReference type="InterPro" id="IPR009057">
    <property type="entry name" value="Homeodomain-like_sf"/>
</dbReference>
<dbReference type="PROSITE" id="PS00676">
    <property type="entry name" value="SIGMA54_INTERACT_2"/>
    <property type="match status" value="1"/>
</dbReference>
<protein>
    <submittedName>
        <fullName evidence="7">GAF modulated sigma54 specific transcriptional regulator, Fis family</fullName>
    </submittedName>
</protein>
<feature type="domain" description="Sigma-54 factor interaction" evidence="6">
    <location>
        <begin position="342"/>
        <end position="570"/>
    </location>
</feature>
<gene>
    <name evidence="7" type="ORF">COOX1_2256</name>
</gene>
<dbReference type="GO" id="GO:0043565">
    <property type="term" value="F:sequence-specific DNA binding"/>
    <property type="evidence" value="ECO:0007669"/>
    <property type="project" value="InterPro"/>
</dbReference>
<reference evidence="7 8" key="1">
    <citation type="submission" date="2020-04" db="EMBL/GenBank/DDBJ databases">
        <authorList>
            <person name="Hogendoorn C."/>
        </authorList>
    </citation>
    <scope>NUCLEOTIDE SEQUENCE [LARGE SCALE GENOMIC DNA]</scope>
    <source>
        <strain evidence="7">COOX1</strain>
    </source>
</reference>
<accession>A0A6F9ECA8</accession>
<dbReference type="InterPro" id="IPR003018">
    <property type="entry name" value="GAF"/>
</dbReference>
<evidence type="ECO:0000313" key="7">
    <source>
        <dbReference type="EMBL" id="CAB3394122.1"/>
    </source>
</evidence>
<evidence type="ECO:0000313" key="8">
    <source>
        <dbReference type="Proteomes" id="UP000502196"/>
    </source>
</evidence>
<dbReference type="InterPro" id="IPR029016">
    <property type="entry name" value="GAF-like_dom_sf"/>
</dbReference>
<dbReference type="PRINTS" id="PR01590">
    <property type="entry name" value="HTHFIS"/>
</dbReference>
<proteinExistence type="predicted"/>
<dbReference type="InterPro" id="IPR003593">
    <property type="entry name" value="AAA+_ATPase"/>
</dbReference>
<dbReference type="EMBL" id="LR792683">
    <property type="protein sequence ID" value="CAB3394122.1"/>
    <property type="molecule type" value="Genomic_DNA"/>
</dbReference>
<dbReference type="PROSITE" id="PS00688">
    <property type="entry name" value="SIGMA54_INTERACT_3"/>
    <property type="match status" value="1"/>
</dbReference>
<dbReference type="InterPro" id="IPR025944">
    <property type="entry name" value="Sigma_54_int_dom_CS"/>
</dbReference>
<dbReference type="InterPro" id="IPR025662">
    <property type="entry name" value="Sigma_54_int_dom_ATP-bd_1"/>
</dbReference>
<evidence type="ECO:0000256" key="3">
    <source>
        <dbReference type="ARBA" id="ARBA00023015"/>
    </source>
</evidence>
<dbReference type="FunFam" id="3.40.50.300:FF:000006">
    <property type="entry name" value="DNA-binding transcriptional regulator NtrC"/>
    <property type="match status" value="1"/>
</dbReference>
<keyword evidence="5" id="KW-0804">Transcription</keyword>
<dbReference type="AlphaFoldDB" id="A0A6F9ECA8"/>
<dbReference type="SUPFAM" id="SSF52540">
    <property type="entry name" value="P-loop containing nucleoside triphosphate hydrolases"/>
    <property type="match status" value="1"/>
</dbReference>
<dbReference type="RefSeq" id="WP_170085891.1">
    <property type="nucleotide sequence ID" value="NZ_CP047972.1"/>
</dbReference>
<dbReference type="Gene3D" id="1.10.10.60">
    <property type="entry name" value="Homeodomain-like"/>
    <property type="match status" value="1"/>
</dbReference>
<evidence type="ECO:0000256" key="4">
    <source>
        <dbReference type="ARBA" id="ARBA00023125"/>
    </source>
</evidence>
<dbReference type="CDD" id="cd00009">
    <property type="entry name" value="AAA"/>
    <property type="match status" value="1"/>
</dbReference>
<dbReference type="SUPFAM" id="SSF46689">
    <property type="entry name" value="Homeodomain-like"/>
    <property type="match status" value="1"/>
</dbReference>
<organism evidence="7 8">
    <name type="scientific">Kyrpidia spormannii</name>
    <dbReference type="NCBI Taxonomy" id="2055160"/>
    <lineage>
        <taxon>Bacteria</taxon>
        <taxon>Bacillati</taxon>
        <taxon>Bacillota</taxon>
        <taxon>Bacilli</taxon>
        <taxon>Bacillales</taxon>
        <taxon>Alicyclobacillaceae</taxon>
        <taxon>Kyrpidia</taxon>
    </lineage>
</organism>
<dbReference type="InterPro" id="IPR002197">
    <property type="entry name" value="HTH_Fis"/>
</dbReference>
<dbReference type="SMART" id="SM00382">
    <property type="entry name" value="AAA"/>
    <property type="match status" value="1"/>
</dbReference>
<dbReference type="InterPro" id="IPR025943">
    <property type="entry name" value="Sigma_54_int_dom_ATP-bd_2"/>
</dbReference>
<dbReference type="PANTHER" id="PTHR32071">
    <property type="entry name" value="TRANSCRIPTIONAL REGULATORY PROTEIN"/>
    <property type="match status" value="1"/>
</dbReference>
<dbReference type="InterPro" id="IPR058031">
    <property type="entry name" value="AAA_lid_NorR"/>
</dbReference>
<keyword evidence="2" id="KW-0067">ATP-binding</keyword>
<keyword evidence="1" id="KW-0547">Nucleotide-binding</keyword>
<evidence type="ECO:0000256" key="5">
    <source>
        <dbReference type="ARBA" id="ARBA00023163"/>
    </source>
</evidence>
<dbReference type="Gene3D" id="3.30.450.40">
    <property type="match status" value="1"/>
</dbReference>
<dbReference type="InterPro" id="IPR002078">
    <property type="entry name" value="Sigma_54_int"/>
</dbReference>
<dbReference type="Proteomes" id="UP000502196">
    <property type="component" value="Chromosome"/>
</dbReference>
<dbReference type="PROSITE" id="PS00675">
    <property type="entry name" value="SIGMA54_INTERACT_1"/>
    <property type="match status" value="1"/>
</dbReference>
<keyword evidence="4" id="KW-0238">DNA-binding</keyword>
<dbReference type="Pfam" id="PF25601">
    <property type="entry name" value="AAA_lid_14"/>
    <property type="match status" value="1"/>
</dbReference>
<dbReference type="Pfam" id="PF01590">
    <property type="entry name" value="GAF"/>
    <property type="match status" value="1"/>
</dbReference>
<dbReference type="PROSITE" id="PS50045">
    <property type="entry name" value="SIGMA54_INTERACT_4"/>
    <property type="match status" value="1"/>
</dbReference>
<dbReference type="GO" id="GO:0006355">
    <property type="term" value="P:regulation of DNA-templated transcription"/>
    <property type="evidence" value="ECO:0007669"/>
    <property type="project" value="InterPro"/>
</dbReference>
<dbReference type="InterPro" id="IPR027417">
    <property type="entry name" value="P-loop_NTPase"/>
</dbReference>
<sequence>MKYRYLAVSSIHEVLERQRTLRRQWEHMCVTGEIRTFRNEVSSSWSRCLSHKVDPLLKAAPMVLSNLNLQEEKNKHQQWLEIVYPHLDSLFSELENEDILILLSLANGVLIEGRANSTVWKKVEKIHGVPGANYSEGAAGTNAIGTAIAERKPTQILGAEHFCEGWHSWVCSAAPIRDPWTKELIGVLNISGEIDRLQAYGLPLVLQQANRIENELRNMALYYINKYFHDKIDFANNPVVIINKDMCVINMNDVARHTLNLREGLSLNRMLGCSFHNLNDFDCWGQPIEVTCESARQRTCVVTFHPYRMANRLLGGLVVFHPVKASSRSTDLAVASLHMTNIITQNDHMLCLIEKARKAAGSDMNVLLTGETGVGKEVFARFIHEASSRAREPFVAVNCGAIPRDLLASELFGYEPGAFTGAAGKGRPGKFVAADGGTVFLDEIGELPLEAQVYLLRVLEEKAVVPVGGTEPRFVDVRIIAATNRDLEEEVRQGRFRADLFYRLNVLCFRIPPLRDRREDIPLLVRHFLLEFHDSGVPLMIEENSMATLIRYDWPGNIRQLKNVVAQAVFNSEDRCIRIHDLPPELVGPTDKTIGRSSTDKKEHVAWSGYQKRVSRELLEQVLGMTGGNVSQAAKLLGVSRMTVYRKAKQYNLSV</sequence>
<dbReference type="Pfam" id="PF02954">
    <property type="entry name" value="HTH_8"/>
    <property type="match status" value="1"/>
</dbReference>
<evidence type="ECO:0000256" key="2">
    <source>
        <dbReference type="ARBA" id="ARBA00022840"/>
    </source>
</evidence>
<evidence type="ECO:0000259" key="6">
    <source>
        <dbReference type="PROSITE" id="PS50045"/>
    </source>
</evidence>
<dbReference type="GO" id="GO:0005524">
    <property type="term" value="F:ATP binding"/>
    <property type="evidence" value="ECO:0007669"/>
    <property type="project" value="UniProtKB-KW"/>
</dbReference>
<dbReference type="Pfam" id="PF00158">
    <property type="entry name" value="Sigma54_activat"/>
    <property type="match status" value="1"/>
</dbReference>